<dbReference type="Pfam" id="PF07907">
    <property type="entry name" value="YibE_F"/>
    <property type="match status" value="1"/>
</dbReference>
<comment type="caution">
    <text evidence="2">The sequence shown here is derived from an EMBL/GenBank/DDBJ whole genome shotgun (WGS) entry which is preliminary data.</text>
</comment>
<feature type="non-terminal residue" evidence="2">
    <location>
        <position position="182"/>
    </location>
</feature>
<feature type="transmembrane region" description="Helical" evidence="1">
    <location>
        <begin position="41"/>
        <end position="59"/>
    </location>
</feature>
<feature type="transmembrane region" description="Helical" evidence="1">
    <location>
        <begin position="162"/>
        <end position="181"/>
    </location>
</feature>
<dbReference type="RefSeq" id="WP_322458966.1">
    <property type="nucleotide sequence ID" value="NZ_WNVC01000621.1"/>
</dbReference>
<feature type="non-terminal residue" evidence="2">
    <location>
        <position position="1"/>
    </location>
</feature>
<feature type="transmembrane region" description="Helical" evidence="1">
    <location>
        <begin position="90"/>
        <end position="111"/>
    </location>
</feature>
<dbReference type="PANTHER" id="PTHR41771">
    <property type="entry name" value="MEMBRANE PROTEIN-RELATED"/>
    <property type="match status" value="1"/>
</dbReference>
<protein>
    <submittedName>
        <fullName evidence="2">YibE/F family protein</fullName>
    </submittedName>
</protein>
<organism evidence="2 3">
    <name type="scientific">Clostridium perfringens</name>
    <dbReference type="NCBI Taxonomy" id="1502"/>
    <lineage>
        <taxon>Bacteria</taxon>
        <taxon>Bacillati</taxon>
        <taxon>Bacillota</taxon>
        <taxon>Clostridia</taxon>
        <taxon>Eubacteriales</taxon>
        <taxon>Clostridiaceae</taxon>
        <taxon>Clostridium</taxon>
    </lineage>
</organism>
<dbReference type="InterPro" id="IPR012507">
    <property type="entry name" value="YibE_F"/>
</dbReference>
<evidence type="ECO:0000313" key="3">
    <source>
        <dbReference type="Proteomes" id="UP001291306"/>
    </source>
</evidence>
<keyword evidence="1" id="KW-0812">Transmembrane</keyword>
<feature type="transmembrane region" description="Helical" evidence="1">
    <location>
        <begin position="118"/>
        <end position="142"/>
    </location>
</feature>
<dbReference type="AlphaFoldDB" id="A0AAW9IG12"/>
<reference evidence="2" key="1">
    <citation type="submission" date="2019-11" db="EMBL/GenBank/DDBJ databases">
        <title>Characterization of Clostridium perfringens isolates from swine manure treated agricultural soils.</title>
        <authorList>
            <person name="Wushke S.T."/>
        </authorList>
    </citation>
    <scope>NUCLEOTIDE SEQUENCE</scope>
    <source>
        <strain evidence="2">X26</strain>
    </source>
</reference>
<evidence type="ECO:0000256" key="1">
    <source>
        <dbReference type="SAM" id="Phobius"/>
    </source>
</evidence>
<sequence length="182" mass="19425">ENPISRLYNLKVKEGTKVIIGVSEKNGSTHFNLYSFDRSNMIYLLVAIFILSVVAIGGVKGVKSLVALIFTLICCVYLMVPLMLRGVNPIMAGIIMSTLSIVITLILVSGFNKKTLTAILGTISGVVISGIIAYIFGALTNLSGLNMSEAESLMYIAEDTGLKIRGIMFTGILVATLGAVMD</sequence>
<keyword evidence="1" id="KW-0472">Membrane</keyword>
<gene>
    <name evidence="2" type="ORF">GNF79_17030</name>
</gene>
<evidence type="ECO:0000313" key="2">
    <source>
        <dbReference type="EMBL" id="MDZ5000730.1"/>
    </source>
</evidence>
<dbReference type="PANTHER" id="PTHR41771:SF1">
    <property type="entry name" value="MEMBRANE PROTEIN"/>
    <property type="match status" value="1"/>
</dbReference>
<keyword evidence="1" id="KW-1133">Transmembrane helix</keyword>
<proteinExistence type="predicted"/>
<feature type="transmembrane region" description="Helical" evidence="1">
    <location>
        <begin position="66"/>
        <end position="84"/>
    </location>
</feature>
<dbReference type="EMBL" id="WNVC01000621">
    <property type="protein sequence ID" value="MDZ5000730.1"/>
    <property type="molecule type" value="Genomic_DNA"/>
</dbReference>
<name>A0AAW9IG12_CLOPF</name>
<accession>A0AAW9IG12</accession>
<dbReference type="Proteomes" id="UP001291306">
    <property type="component" value="Unassembled WGS sequence"/>
</dbReference>